<feature type="region of interest" description="Disordered" evidence="2">
    <location>
        <begin position="327"/>
        <end position="357"/>
    </location>
</feature>
<protein>
    <recommendedName>
        <fullName evidence="3">Transcription factor Iwr1 domain-containing protein</fullName>
    </recommendedName>
</protein>
<feature type="compositionally biased region" description="Polar residues" evidence="2">
    <location>
        <begin position="75"/>
        <end position="88"/>
    </location>
</feature>
<dbReference type="InterPro" id="IPR013883">
    <property type="entry name" value="TF_Iwr1_dom"/>
</dbReference>
<evidence type="ECO:0000256" key="1">
    <source>
        <dbReference type="ARBA" id="ARBA00010218"/>
    </source>
</evidence>
<keyword evidence="5" id="KW-1185">Reference proteome</keyword>
<accession>A0A6A6VMV1</accession>
<evidence type="ECO:0000256" key="2">
    <source>
        <dbReference type="SAM" id="MobiDB-lite"/>
    </source>
</evidence>
<reference evidence="4" key="1">
    <citation type="journal article" date="2020" name="Stud. Mycol.">
        <title>101 Dothideomycetes genomes: a test case for predicting lifestyles and emergence of pathogens.</title>
        <authorList>
            <person name="Haridas S."/>
            <person name="Albert R."/>
            <person name="Binder M."/>
            <person name="Bloem J."/>
            <person name="Labutti K."/>
            <person name="Salamov A."/>
            <person name="Andreopoulos B."/>
            <person name="Baker S."/>
            <person name="Barry K."/>
            <person name="Bills G."/>
            <person name="Bluhm B."/>
            <person name="Cannon C."/>
            <person name="Castanera R."/>
            <person name="Culley D."/>
            <person name="Daum C."/>
            <person name="Ezra D."/>
            <person name="Gonzalez J."/>
            <person name="Henrissat B."/>
            <person name="Kuo A."/>
            <person name="Liang C."/>
            <person name="Lipzen A."/>
            <person name="Lutzoni F."/>
            <person name="Magnuson J."/>
            <person name="Mondo S."/>
            <person name="Nolan M."/>
            <person name="Ohm R."/>
            <person name="Pangilinan J."/>
            <person name="Park H.-J."/>
            <person name="Ramirez L."/>
            <person name="Alfaro M."/>
            <person name="Sun H."/>
            <person name="Tritt A."/>
            <person name="Yoshinaga Y."/>
            <person name="Zwiers L.-H."/>
            <person name="Turgeon B."/>
            <person name="Goodwin S."/>
            <person name="Spatafora J."/>
            <person name="Crous P."/>
            <person name="Grigoriev I."/>
        </authorList>
    </citation>
    <scope>NUCLEOTIDE SEQUENCE</scope>
    <source>
        <strain evidence="4">CBS 119925</strain>
    </source>
</reference>
<evidence type="ECO:0000259" key="3">
    <source>
        <dbReference type="Pfam" id="PF08574"/>
    </source>
</evidence>
<dbReference type="PANTHER" id="PTHR28063">
    <property type="entry name" value="RNA POLYMERASE II NUCLEAR LOCALIZATION PROTEIN IWR1"/>
    <property type="match status" value="1"/>
</dbReference>
<feature type="domain" description="Transcription factor Iwr1" evidence="3">
    <location>
        <begin position="240"/>
        <end position="313"/>
    </location>
</feature>
<dbReference type="OrthoDB" id="6255506at2759"/>
<proteinExistence type="inferred from homology"/>
<feature type="compositionally biased region" description="Basic residues" evidence="2">
    <location>
        <begin position="205"/>
        <end position="215"/>
    </location>
</feature>
<organism evidence="4 5">
    <name type="scientific">Sporormia fimetaria CBS 119925</name>
    <dbReference type="NCBI Taxonomy" id="1340428"/>
    <lineage>
        <taxon>Eukaryota</taxon>
        <taxon>Fungi</taxon>
        <taxon>Dikarya</taxon>
        <taxon>Ascomycota</taxon>
        <taxon>Pezizomycotina</taxon>
        <taxon>Dothideomycetes</taxon>
        <taxon>Pleosporomycetidae</taxon>
        <taxon>Pleosporales</taxon>
        <taxon>Sporormiaceae</taxon>
        <taxon>Sporormia</taxon>
    </lineage>
</organism>
<feature type="compositionally biased region" description="Acidic residues" evidence="2">
    <location>
        <begin position="332"/>
        <end position="350"/>
    </location>
</feature>
<dbReference type="GO" id="GO:0006606">
    <property type="term" value="P:protein import into nucleus"/>
    <property type="evidence" value="ECO:0007669"/>
    <property type="project" value="InterPro"/>
</dbReference>
<dbReference type="AlphaFoldDB" id="A0A6A6VMV1"/>
<evidence type="ECO:0000313" key="5">
    <source>
        <dbReference type="Proteomes" id="UP000799440"/>
    </source>
</evidence>
<feature type="region of interest" description="Disordered" evidence="2">
    <location>
        <begin position="182"/>
        <end position="235"/>
    </location>
</feature>
<dbReference type="InterPro" id="IPR040150">
    <property type="entry name" value="Iwr1"/>
</dbReference>
<dbReference type="PANTHER" id="PTHR28063:SF1">
    <property type="entry name" value="RNA POLYMERASE II NUCLEAR LOCALIZATION PROTEIN IWR1"/>
    <property type="match status" value="1"/>
</dbReference>
<dbReference type="Proteomes" id="UP000799440">
    <property type="component" value="Unassembled WGS sequence"/>
</dbReference>
<name>A0A6A6VMV1_9PLEO</name>
<evidence type="ECO:0000313" key="4">
    <source>
        <dbReference type="EMBL" id="KAF2751149.1"/>
    </source>
</evidence>
<sequence>MSVNAPQTLSVKRKRGDAPVEALVVATPEKRLKSDSFSLKRKLDLPETETAKRGKSVEGTVVWRLVTNDKAQYDAGTQSDAQTPTRQFHVSRKQGNVVLFERKAAGDQQQIPPPPIDPTTQTTKPGSQNGKPTSTSTALPSTPLKRPGATATINRKPLQPAAHQETKISDQTLAAFEKFSQEVENAETPQKRTPRRTSQTSPTKHTPKPPKHRYADRHPAIASSDPDAMDIDIDTSPHPDYVYDTYVREIILPDASGVVPLPQTSFSTVGYILLTEEDEEWWYEEDETDKEFDTDDEDSNAEEYYANDYPEDELSADDEFDRAPYRHFHGESDEEFDLYEGSGDEAEGGEGVEGGFVQTVPKRGVYWGRSGE</sequence>
<comment type="similarity">
    <text evidence="1">Belongs to the IWR1/SLC7A6OS family.</text>
</comment>
<feature type="region of interest" description="Disordered" evidence="2">
    <location>
        <begin position="70"/>
        <end position="168"/>
    </location>
</feature>
<dbReference type="GO" id="GO:0005737">
    <property type="term" value="C:cytoplasm"/>
    <property type="evidence" value="ECO:0007669"/>
    <property type="project" value="TreeGrafter"/>
</dbReference>
<dbReference type="Pfam" id="PF08574">
    <property type="entry name" value="Iwr1"/>
    <property type="match status" value="1"/>
</dbReference>
<dbReference type="EMBL" id="MU006562">
    <property type="protein sequence ID" value="KAF2751149.1"/>
    <property type="molecule type" value="Genomic_DNA"/>
</dbReference>
<feature type="compositionally biased region" description="Low complexity" evidence="2">
    <location>
        <begin position="132"/>
        <end position="144"/>
    </location>
</feature>
<gene>
    <name evidence="4" type="ORF">M011DRAFT_473663</name>
</gene>